<sequence length="338" mass="38144">MGVKGLYSLLSNEPSRFGYQWSSTDSLANSTSVNRDIYIDGPALHHHLIHCFRVGSGLPPSFEKKDLENYPSNGVLSPYIVYALTRAFTSQLVASMHDSDSINCASTKIIFVFDGVAPVCKEEQQVERIKENCLVYDTATRFYLKKQDGNKIFHTTHLFSEDAMIEAVEDEEKTTKAGIEIHHAQFEAEVYIANLISQQNSDDKIKNKSINNQETRQSIVLSNDSDFLVYPSVPGFIPLNSLQYRVDERERVVVMGWNYSREKIIAAFPMMRVHGLESNLNGNDESLAPFSSMAALGGCDYQLSPRWPSLPAMYFSSKAMNGVIFKWLLERGLSYHLI</sequence>
<dbReference type="PANTHER" id="PTHR15665:SF1">
    <property type="entry name" value="PROTEIN ASTEROID HOMOLOG 1"/>
    <property type="match status" value="1"/>
</dbReference>
<protein>
    <recommendedName>
        <fullName evidence="3">Exonuclease 1</fullName>
    </recommendedName>
</protein>
<comment type="similarity">
    <text evidence="1">Belongs to the asteroid family.</text>
</comment>
<evidence type="ECO:0000256" key="1">
    <source>
        <dbReference type="ARBA" id="ARBA00007398"/>
    </source>
</evidence>
<dbReference type="AlphaFoldDB" id="A0A7S3V6S1"/>
<gene>
    <name evidence="2" type="ORF">CDEB00056_LOCUS5395</name>
</gene>
<organism evidence="2">
    <name type="scientific">Chaetoceros debilis</name>
    <dbReference type="NCBI Taxonomy" id="122233"/>
    <lineage>
        <taxon>Eukaryota</taxon>
        <taxon>Sar</taxon>
        <taxon>Stramenopiles</taxon>
        <taxon>Ochrophyta</taxon>
        <taxon>Bacillariophyta</taxon>
        <taxon>Coscinodiscophyceae</taxon>
        <taxon>Chaetocerotophycidae</taxon>
        <taxon>Chaetocerotales</taxon>
        <taxon>Chaetocerotaceae</taxon>
        <taxon>Chaetoceros</taxon>
    </lineage>
</organism>
<accession>A0A7S3V6S1</accession>
<dbReference type="Gene3D" id="3.40.50.1010">
    <property type="entry name" value="5'-nuclease"/>
    <property type="match status" value="1"/>
</dbReference>
<dbReference type="SUPFAM" id="SSF88723">
    <property type="entry name" value="PIN domain-like"/>
    <property type="match status" value="1"/>
</dbReference>
<dbReference type="EMBL" id="HBIO01007245">
    <property type="protein sequence ID" value="CAE0460554.1"/>
    <property type="molecule type" value="Transcribed_RNA"/>
</dbReference>
<name>A0A7S3V6S1_9STRA</name>
<dbReference type="InterPro" id="IPR029060">
    <property type="entry name" value="PIN-like_dom_sf"/>
</dbReference>
<dbReference type="PANTHER" id="PTHR15665">
    <property type="entry name" value="ASTEROID PROTEIN"/>
    <property type="match status" value="1"/>
</dbReference>
<dbReference type="InterPro" id="IPR026832">
    <property type="entry name" value="Asteroid"/>
</dbReference>
<evidence type="ECO:0000313" key="2">
    <source>
        <dbReference type="EMBL" id="CAE0460554.1"/>
    </source>
</evidence>
<evidence type="ECO:0008006" key="3">
    <source>
        <dbReference type="Google" id="ProtNLM"/>
    </source>
</evidence>
<reference evidence="2" key="1">
    <citation type="submission" date="2021-01" db="EMBL/GenBank/DDBJ databases">
        <authorList>
            <person name="Corre E."/>
            <person name="Pelletier E."/>
            <person name="Niang G."/>
            <person name="Scheremetjew M."/>
            <person name="Finn R."/>
            <person name="Kale V."/>
            <person name="Holt S."/>
            <person name="Cochrane G."/>
            <person name="Meng A."/>
            <person name="Brown T."/>
            <person name="Cohen L."/>
        </authorList>
    </citation>
    <scope>NUCLEOTIDE SEQUENCE</scope>
    <source>
        <strain evidence="2">MM31A-1</strain>
    </source>
</reference>
<proteinExistence type="inferred from homology"/>